<organism evidence="5">
    <name type="scientific">Schistocephalus solidus</name>
    <name type="common">Tapeworm</name>
    <dbReference type="NCBI Taxonomy" id="70667"/>
    <lineage>
        <taxon>Eukaryota</taxon>
        <taxon>Metazoa</taxon>
        <taxon>Spiralia</taxon>
        <taxon>Lophotrochozoa</taxon>
        <taxon>Platyhelminthes</taxon>
        <taxon>Cestoda</taxon>
        <taxon>Eucestoda</taxon>
        <taxon>Diphyllobothriidea</taxon>
        <taxon>Diphyllobothriidae</taxon>
        <taxon>Schistocephalus</taxon>
    </lineage>
</organism>
<gene>
    <name evidence="3" type="ORF">SSLN_LOCUS16713</name>
</gene>
<dbReference type="Proteomes" id="UP000275846">
    <property type="component" value="Unassembled WGS sequence"/>
</dbReference>
<evidence type="ECO:0000256" key="1">
    <source>
        <dbReference type="PROSITE-ProRule" id="PRU00182"/>
    </source>
</evidence>
<dbReference type="WBParaSite" id="SSLN_0001735001-mRNA-1">
    <property type="protein sequence ID" value="SSLN_0001735001-mRNA-1"/>
    <property type="gene ID" value="SSLN_0001735001"/>
</dbReference>
<dbReference type="InterPro" id="IPR006145">
    <property type="entry name" value="PsdUridine_synth_RsuA/RluA"/>
</dbReference>
<dbReference type="GO" id="GO:0009982">
    <property type="term" value="F:pseudouridine synthase activity"/>
    <property type="evidence" value="ECO:0007669"/>
    <property type="project" value="InterPro"/>
</dbReference>
<proteinExistence type="predicted"/>
<reference evidence="3 4" key="2">
    <citation type="submission" date="2018-11" db="EMBL/GenBank/DDBJ databases">
        <authorList>
            <consortium name="Pathogen Informatics"/>
        </authorList>
    </citation>
    <scope>NUCLEOTIDE SEQUENCE [LARGE SCALE GENOMIC DNA]</scope>
    <source>
        <strain evidence="3 4">NST_G2</strain>
    </source>
</reference>
<dbReference type="GO" id="GO:0000455">
    <property type="term" value="P:enzyme-directed rRNA pseudouridine synthesis"/>
    <property type="evidence" value="ECO:0007669"/>
    <property type="project" value="TreeGrafter"/>
</dbReference>
<dbReference type="PANTHER" id="PTHR21600">
    <property type="entry name" value="MITOCHONDRIAL RNA PSEUDOURIDINE SYNTHASE"/>
    <property type="match status" value="1"/>
</dbReference>
<evidence type="ECO:0000313" key="3">
    <source>
        <dbReference type="EMBL" id="VDM03099.1"/>
    </source>
</evidence>
<evidence type="ECO:0000313" key="5">
    <source>
        <dbReference type="WBParaSite" id="SSLN_0001735001-mRNA-1"/>
    </source>
</evidence>
<dbReference type="SUPFAM" id="SSF55120">
    <property type="entry name" value="Pseudouridine synthase"/>
    <property type="match status" value="1"/>
</dbReference>
<feature type="domain" description="Pseudouridine synthase RsuA/RluA-like" evidence="2">
    <location>
        <begin position="121"/>
        <end position="265"/>
    </location>
</feature>
<reference evidence="5" key="1">
    <citation type="submission" date="2016-06" db="UniProtKB">
        <authorList>
            <consortium name="WormBaseParasite"/>
        </authorList>
    </citation>
    <scope>IDENTIFICATION</scope>
</reference>
<dbReference type="PANTHER" id="PTHR21600:SF40">
    <property type="entry name" value="PSEUDOURIDYLATE SYNTHASE RPUSD2"/>
    <property type="match status" value="1"/>
</dbReference>
<accession>A0A183TJR5</accession>
<dbReference type="Pfam" id="PF00849">
    <property type="entry name" value="PseudoU_synth_2"/>
    <property type="match status" value="1"/>
</dbReference>
<protein>
    <submittedName>
        <fullName evidence="5">S4 RNA-binding domain-containing protein</fullName>
    </submittedName>
</protein>
<dbReference type="AlphaFoldDB" id="A0A183TJR5"/>
<dbReference type="PROSITE" id="PS50889">
    <property type="entry name" value="S4"/>
    <property type="match status" value="1"/>
</dbReference>
<dbReference type="CDD" id="cd00165">
    <property type="entry name" value="S4"/>
    <property type="match status" value="1"/>
</dbReference>
<dbReference type="EMBL" id="UYSU01041431">
    <property type="protein sequence ID" value="VDM03099.1"/>
    <property type="molecule type" value="Genomic_DNA"/>
</dbReference>
<dbReference type="InterPro" id="IPR020103">
    <property type="entry name" value="PsdUridine_synth_cat_dom_sf"/>
</dbReference>
<keyword evidence="4" id="KW-1185">Reference proteome</keyword>
<keyword evidence="1" id="KW-0694">RNA-binding</keyword>
<evidence type="ECO:0000259" key="2">
    <source>
        <dbReference type="Pfam" id="PF00849"/>
    </source>
</evidence>
<dbReference type="Gene3D" id="3.30.2350.10">
    <property type="entry name" value="Pseudouridine synthase"/>
    <property type="match status" value="1"/>
</dbReference>
<dbReference type="STRING" id="70667.A0A183TJR5"/>
<dbReference type="GO" id="GO:0003723">
    <property type="term" value="F:RNA binding"/>
    <property type="evidence" value="ECO:0007669"/>
    <property type="project" value="UniProtKB-KW"/>
</dbReference>
<dbReference type="InterPro" id="IPR050188">
    <property type="entry name" value="RluA_PseudoU_synthase"/>
</dbReference>
<evidence type="ECO:0000313" key="4">
    <source>
        <dbReference type="Proteomes" id="UP000275846"/>
    </source>
</evidence>
<name>A0A183TJR5_SCHSO</name>
<dbReference type="OrthoDB" id="424794at2759"/>
<sequence length="328" mass="37327">SAIVRVPFLNLNSQIFPIFCFYLQRILITRFQVVPYYYTFTAFCKRRWVGQKLYDVLASEFNFDSEEMIKHRMTHGQIKVNGSPVGLDYMLRDSDLVEHNVHRHELPVLDEEIKTVFEDDQLLVVNKPSSLPVHPCGQFHHNTLAKILYNERHISNLYVIHRLDRCVFSICTDLATFMTLKNRMQIPLYYVCEVEGKFKGPGDPPTPVIVDQPLGRLNQKMGLNAVMPESEGGKPKPKNAADPGSSIVLCRPHTGRTHQIRVHAQYLGFPLVDDPLYNSYDWGPTKGAFAKYVEPRSALIEALAASRSRSAYLQAAVSDVNSPQSFCL</sequence>